<dbReference type="Gene3D" id="3.10.350.10">
    <property type="entry name" value="LysM domain"/>
    <property type="match status" value="1"/>
</dbReference>
<dbReference type="Pfam" id="PF01476">
    <property type="entry name" value="LysM"/>
    <property type="match status" value="1"/>
</dbReference>
<dbReference type="Proteomes" id="UP000194885">
    <property type="component" value="Unassembled WGS sequence"/>
</dbReference>
<feature type="chain" id="PRO_5012444545" description="LysM domain-containing protein" evidence="2">
    <location>
        <begin position="29"/>
        <end position="340"/>
    </location>
</feature>
<dbReference type="CDD" id="cd00118">
    <property type="entry name" value="LysM"/>
    <property type="match status" value="1"/>
</dbReference>
<feature type="compositionally biased region" description="Polar residues" evidence="1">
    <location>
        <begin position="261"/>
        <end position="274"/>
    </location>
</feature>
<evidence type="ECO:0000256" key="1">
    <source>
        <dbReference type="SAM" id="MobiDB-lite"/>
    </source>
</evidence>
<dbReference type="SMART" id="SM00257">
    <property type="entry name" value="LysM"/>
    <property type="match status" value="1"/>
</dbReference>
<dbReference type="EMBL" id="NGKW01000005">
    <property type="protein sequence ID" value="OTN92893.1"/>
    <property type="molecule type" value="Genomic_DNA"/>
</dbReference>
<gene>
    <name evidence="4" type="ORF">A5810_002351</name>
</gene>
<feature type="compositionally biased region" description="Basic and acidic residues" evidence="1">
    <location>
        <begin position="121"/>
        <end position="146"/>
    </location>
</feature>
<feature type="compositionally biased region" description="Polar residues" evidence="1">
    <location>
        <begin position="151"/>
        <end position="162"/>
    </location>
</feature>
<feature type="signal peptide" evidence="2">
    <location>
        <begin position="1"/>
        <end position="28"/>
    </location>
</feature>
<name>A0A242BBL6_ENTFC</name>
<feature type="region of interest" description="Disordered" evidence="1">
    <location>
        <begin position="115"/>
        <end position="283"/>
    </location>
</feature>
<feature type="compositionally biased region" description="Polar residues" evidence="1">
    <location>
        <begin position="186"/>
        <end position="224"/>
    </location>
</feature>
<dbReference type="SUPFAM" id="SSF54106">
    <property type="entry name" value="LysM domain"/>
    <property type="match status" value="1"/>
</dbReference>
<feature type="domain" description="LysM" evidence="3">
    <location>
        <begin position="53"/>
        <end position="97"/>
    </location>
</feature>
<evidence type="ECO:0000313" key="4">
    <source>
        <dbReference type="EMBL" id="OTN92893.1"/>
    </source>
</evidence>
<evidence type="ECO:0000256" key="2">
    <source>
        <dbReference type="SAM" id="SignalP"/>
    </source>
</evidence>
<feature type="compositionally biased region" description="Low complexity" evidence="1">
    <location>
        <begin position="163"/>
        <end position="185"/>
    </location>
</feature>
<dbReference type="InterPro" id="IPR036779">
    <property type="entry name" value="LysM_dom_sf"/>
</dbReference>
<keyword evidence="2" id="KW-0732">Signal</keyword>
<proteinExistence type="predicted"/>
<dbReference type="InterPro" id="IPR018392">
    <property type="entry name" value="LysM"/>
</dbReference>
<dbReference type="PROSITE" id="PS51782">
    <property type="entry name" value="LYSM"/>
    <property type="match status" value="1"/>
</dbReference>
<organism evidence="4 5">
    <name type="scientific">Enterococcus faecium</name>
    <name type="common">Streptococcus faecium</name>
    <dbReference type="NCBI Taxonomy" id="1352"/>
    <lineage>
        <taxon>Bacteria</taxon>
        <taxon>Bacillati</taxon>
        <taxon>Bacillota</taxon>
        <taxon>Bacilli</taxon>
        <taxon>Lactobacillales</taxon>
        <taxon>Enterococcaceae</taxon>
        <taxon>Enterococcus</taxon>
    </lineage>
</organism>
<protein>
    <recommendedName>
        <fullName evidence="3">LysM domain-containing protein</fullName>
    </recommendedName>
</protein>
<sequence length="340" mass="35592">MKKTLLASLVVGAAVGVVFVTGGNEANASEVDGVWTPRTVDQIKADIAKAKDNKYTIVWGDTLGGISQATNLTVQKLAEMNKIANVDLIYAGNTLVFEGNVVTAKNAQGETVVQTVVQPQDKNDASKPVGKHEPSKQATNKAKETATTENSQATNTPSETAPVQNNQVTTTSGTTVDTTNPGTSVSHSETTGSQSGTVATTNGEATASSSQGETPAPTTGSSVEQPADSQPVQPSQPVQQPSTPAQPATPAQPSTGGNQGGSTKPSETPKQEQPQYIGVGNSGKIFDSQKEAENYGWSVVHDPSSEWYTESFGANELLDQNYNNTGKWTVDFLKTGYTRE</sequence>
<dbReference type="AlphaFoldDB" id="A0A242BBL6"/>
<dbReference type="RefSeq" id="WP_086323642.1">
    <property type="nucleotide sequence ID" value="NZ_NGKW01000005.1"/>
</dbReference>
<comment type="caution">
    <text evidence="4">The sequence shown here is derived from an EMBL/GenBank/DDBJ whole genome shotgun (WGS) entry which is preliminary data.</text>
</comment>
<evidence type="ECO:0000259" key="3">
    <source>
        <dbReference type="PROSITE" id="PS51782"/>
    </source>
</evidence>
<evidence type="ECO:0000313" key="5">
    <source>
        <dbReference type="Proteomes" id="UP000194885"/>
    </source>
</evidence>
<accession>A0A242BBL6</accession>
<reference evidence="4 5" key="1">
    <citation type="submission" date="2017-05" db="EMBL/GenBank/DDBJ databases">
        <title>The Genome Sequence of Enterococcus faecium 7H8_DIV0219.</title>
        <authorList>
            <consortium name="The Broad Institute Genomics Platform"/>
            <consortium name="The Broad Institute Genomic Center for Infectious Diseases"/>
            <person name="Earl A."/>
            <person name="Manson A."/>
            <person name="Schwartman J."/>
            <person name="Gilmore M."/>
            <person name="Abouelleil A."/>
            <person name="Cao P."/>
            <person name="Chapman S."/>
            <person name="Cusick C."/>
            <person name="Shea T."/>
            <person name="Young S."/>
            <person name="Neafsey D."/>
            <person name="Nusbaum C."/>
            <person name="Birren B."/>
        </authorList>
    </citation>
    <scope>NUCLEOTIDE SEQUENCE [LARGE SCALE GENOMIC DNA]</scope>
    <source>
        <strain evidence="4 5">7H8_DIV0219</strain>
    </source>
</reference>
<feature type="compositionally biased region" description="Low complexity" evidence="1">
    <location>
        <begin position="225"/>
        <end position="254"/>
    </location>
</feature>